<proteinExistence type="predicted"/>
<dbReference type="OrthoDB" id="3268478at2759"/>
<name>A0A550CDW5_9AGAR</name>
<gene>
    <name evidence="2" type="ORF">BD626DRAFT_497231</name>
</gene>
<reference evidence="2 3" key="1">
    <citation type="journal article" date="2019" name="New Phytol.">
        <title>Comparative genomics reveals unique wood-decay strategies and fruiting body development in the Schizophyllaceae.</title>
        <authorList>
            <person name="Almasi E."/>
            <person name="Sahu N."/>
            <person name="Krizsan K."/>
            <person name="Balint B."/>
            <person name="Kovacs G.M."/>
            <person name="Kiss B."/>
            <person name="Cseklye J."/>
            <person name="Drula E."/>
            <person name="Henrissat B."/>
            <person name="Nagy I."/>
            <person name="Chovatia M."/>
            <person name="Adam C."/>
            <person name="LaButti K."/>
            <person name="Lipzen A."/>
            <person name="Riley R."/>
            <person name="Grigoriev I.V."/>
            <person name="Nagy L.G."/>
        </authorList>
    </citation>
    <scope>NUCLEOTIDE SEQUENCE [LARGE SCALE GENOMIC DNA]</scope>
    <source>
        <strain evidence="2 3">NL-1724</strain>
    </source>
</reference>
<evidence type="ECO:0000313" key="2">
    <source>
        <dbReference type="EMBL" id="TRM62993.1"/>
    </source>
</evidence>
<dbReference type="CDD" id="cd21037">
    <property type="entry name" value="MLKL_NTD"/>
    <property type="match status" value="1"/>
</dbReference>
<feature type="compositionally biased region" description="Low complexity" evidence="1">
    <location>
        <begin position="85"/>
        <end position="95"/>
    </location>
</feature>
<feature type="region of interest" description="Disordered" evidence="1">
    <location>
        <begin position="81"/>
        <end position="109"/>
    </location>
</feature>
<evidence type="ECO:0000256" key="1">
    <source>
        <dbReference type="SAM" id="MobiDB-lite"/>
    </source>
</evidence>
<organism evidence="2 3">
    <name type="scientific">Schizophyllum amplum</name>
    <dbReference type="NCBI Taxonomy" id="97359"/>
    <lineage>
        <taxon>Eukaryota</taxon>
        <taxon>Fungi</taxon>
        <taxon>Dikarya</taxon>
        <taxon>Basidiomycota</taxon>
        <taxon>Agaricomycotina</taxon>
        <taxon>Agaricomycetes</taxon>
        <taxon>Agaricomycetidae</taxon>
        <taxon>Agaricales</taxon>
        <taxon>Schizophyllaceae</taxon>
        <taxon>Schizophyllum</taxon>
    </lineage>
</organism>
<dbReference type="InterPro" id="IPR059179">
    <property type="entry name" value="MLKL-like_MCAfunc"/>
</dbReference>
<feature type="region of interest" description="Disordered" evidence="1">
    <location>
        <begin position="1"/>
        <end position="45"/>
    </location>
</feature>
<dbReference type="STRING" id="97359.A0A550CDW5"/>
<keyword evidence="3" id="KW-1185">Reference proteome</keyword>
<dbReference type="GO" id="GO:0007166">
    <property type="term" value="P:cell surface receptor signaling pathway"/>
    <property type="evidence" value="ECO:0007669"/>
    <property type="project" value="InterPro"/>
</dbReference>
<comment type="caution">
    <text evidence="2">The sequence shown here is derived from an EMBL/GenBank/DDBJ whole genome shotgun (WGS) entry which is preliminary data.</text>
</comment>
<dbReference type="Proteomes" id="UP000320762">
    <property type="component" value="Unassembled WGS sequence"/>
</dbReference>
<sequence length="510" mass="55641">MLPSDTKRSYRLQSLTRSTSRSISMRSFGRSRSGSSPAAPSLAMVSSRLIDGDRNKHAASGHLEPPGNWVDALPHSVSLPDLDKAASGASDASSKTLSGPPDASTAPYGEGTSCDYDMLDDIDLSDLFDTVKDCVVSAVDTILEYGPDILEDVLTHTGGFLHYIPAPGLAMAANALVTILRETKKVRINREECMLLTQRCARLLTDVRDDIARQDDELVEGLEDAVERVARKMTDIQRFLTKRNDSAFLTRLIDREGMKTEIQQYTRQLDAAYVAWSNSLKFLTLRRVKSLHAQKATLSPSASWEVVELAEEAARLMSQGKVEMVTGDLAELFVGGIGQKAPSWSIAAEMPNSLPTRPSFTLTLEDGAESACLDCSPSSSTSTEKMSPPAAHVSADNLPPDMKARPQTALVDNAGQAWLGDARSSWLGNPADREVRYPTLSPAQIARVKAQLRQEMTELDMQEKLAELRIFIDLAVQMDSALLSFLAHEGSHIPVALRVLSALRVTELEE</sequence>
<dbReference type="AlphaFoldDB" id="A0A550CDW5"/>
<feature type="region of interest" description="Disordered" evidence="1">
    <location>
        <begin position="373"/>
        <end position="397"/>
    </location>
</feature>
<feature type="compositionally biased region" description="Low complexity" evidence="1">
    <location>
        <begin position="376"/>
        <end position="389"/>
    </location>
</feature>
<evidence type="ECO:0000313" key="3">
    <source>
        <dbReference type="Proteomes" id="UP000320762"/>
    </source>
</evidence>
<accession>A0A550CDW5</accession>
<feature type="compositionally biased region" description="Low complexity" evidence="1">
    <location>
        <begin position="11"/>
        <end position="41"/>
    </location>
</feature>
<protein>
    <submittedName>
        <fullName evidence="2">Uncharacterized protein</fullName>
    </submittedName>
</protein>
<dbReference type="InterPro" id="IPR036537">
    <property type="entry name" value="Adaptor_Cbl_N_dom_sf"/>
</dbReference>
<dbReference type="EMBL" id="VDMD01000011">
    <property type="protein sequence ID" value="TRM62993.1"/>
    <property type="molecule type" value="Genomic_DNA"/>
</dbReference>
<dbReference type="Gene3D" id="1.20.930.20">
    <property type="entry name" value="Adaptor protein Cbl, N-terminal domain"/>
    <property type="match status" value="1"/>
</dbReference>